<proteinExistence type="predicted"/>
<keyword evidence="1" id="KW-0732">Signal</keyword>
<dbReference type="EMBL" id="HAEI01007842">
    <property type="protein sequence ID" value="SBS03446.1"/>
    <property type="molecule type" value="Transcribed_RNA"/>
</dbReference>
<gene>
    <name evidence="2" type="primary">Nfu_g_1_013539</name>
</gene>
<name>A0A1A8RBL9_9TELE</name>
<feature type="chain" id="PRO_5008377636" evidence="1">
    <location>
        <begin position="21"/>
        <end position="113"/>
    </location>
</feature>
<feature type="non-terminal residue" evidence="2">
    <location>
        <position position="1"/>
    </location>
</feature>
<dbReference type="AlphaFoldDB" id="A0A1A8RBL9"/>
<reference evidence="2" key="1">
    <citation type="submission" date="2016-05" db="EMBL/GenBank/DDBJ databases">
        <authorList>
            <person name="Lavstsen T."/>
            <person name="Jespersen J.S."/>
        </authorList>
    </citation>
    <scope>NUCLEOTIDE SEQUENCE</scope>
    <source>
        <tissue evidence="2">Brain</tissue>
    </source>
</reference>
<feature type="signal peptide" evidence="1">
    <location>
        <begin position="1"/>
        <end position="20"/>
    </location>
</feature>
<sequence length="113" mass="13017">LSQECLLLLIWSFFKLLVRADAVCNHGCLCVTSRLSQKETITYKKPGLWTCSLRGKRTAEHTHSVQAPKKKLKQPLPQHHKNLEQNKMHQNVSWMLSILSLVLDPCAITLWTR</sequence>
<reference evidence="2" key="2">
    <citation type="submission" date="2016-06" db="EMBL/GenBank/DDBJ databases">
        <title>The genome of a short-lived fish provides insights into sex chromosome evolution and the genetic control of aging.</title>
        <authorList>
            <person name="Reichwald K."/>
            <person name="Felder M."/>
            <person name="Petzold A."/>
            <person name="Koch P."/>
            <person name="Groth M."/>
            <person name="Platzer M."/>
        </authorList>
    </citation>
    <scope>NUCLEOTIDE SEQUENCE</scope>
    <source>
        <tissue evidence="2">Brain</tissue>
    </source>
</reference>
<accession>A0A1A8RBL9</accession>
<protein>
    <submittedName>
        <fullName evidence="2">Uncharacterized protein</fullName>
    </submittedName>
</protein>
<evidence type="ECO:0000313" key="2">
    <source>
        <dbReference type="EMBL" id="SBS03446.1"/>
    </source>
</evidence>
<feature type="non-terminal residue" evidence="2">
    <location>
        <position position="113"/>
    </location>
</feature>
<evidence type="ECO:0000256" key="1">
    <source>
        <dbReference type="SAM" id="SignalP"/>
    </source>
</evidence>
<organism evidence="2">
    <name type="scientific">Nothobranchius rachovii</name>
    <name type="common">bluefin notho</name>
    <dbReference type="NCBI Taxonomy" id="451742"/>
    <lineage>
        <taxon>Eukaryota</taxon>
        <taxon>Metazoa</taxon>
        <taxon>Chordata</taxon>
        <taxon>Craniata</taxon>
        <taxon>Vertebrata</taxon>
        <taxon>Euteleostomi</taxon>
        <taxon>Actinopterygii</taxon>
        <taxon>Neopterygii</taxon>
        <taxon>Teleostei</taxon>
        <taxon>Neoteleostei</taxon>
        <taxon>Acanthomorphata</taxon>
        <taxon>Ovalentaria</taxon>
        <taxon>Atherinomorphae</taxon>
        <taxon>Cyprinodontiformes</taxon>
        <taxon>Nothobranchiidae</taxon>
        <taxon>Nothobranchius</taxon>
    </lineage>
</organism>